<reference evidence="2" key="1">
    <citation type="submission" date="2021-06" db="EMBL/GenBank/DDBJ databases">
        <authorList>
            <person name="Hodson N. C."/>
            <person name="Mongue J. A."/>
            <person name="Jaron S. K."/>
        </authorList>
    </citation>
    <scope>NUCLEOTIDE SEQUENCE</scope>
</reference>
<keyword evidence="1" id="KW-0812">Transmembrane</keyword>
<dbReference type="Pfam" id="PF00067">
    <property type="entry name" value="p450"/>
    <property type="match status" value="1"/>
</dbReference>
<comment type="caution">
    <text evidence="2">The sequence shown here is derived from an EMBL/GenBank/DDBJ whole genome shotgun (WGS) entry which is preliminary data.</text>
</comment>
<dbReference type="EMBL" id="CAJVCH010526858">
    <property type="protein sequence ID" value="CAG7822597.1"/>
    <property type="molecule type" value="Genomic_DNA"/>
</dbReference>
<evidence type="ECO:0008006" key="4">
    <source>
        <dbReference type="Google" id="ProtNLM"/>
    </source>
</evidence>
<keyword evidence="1" id="KW-0472">Membrane</keyword>
<gene>
    <name evidence="2" type="ORF">AFUS01_LOCUS32859</name>
</gene>
<evidence type="ECO:0000256" key="1">
    <source>
        <dbReference type="SAM" id="Phobius"/>
    </source>
</evidence>
<dbReference type="Proteomes" id="UP000708208">
    <property type="component" value="Unassembled WGS sequence"/>
</dbReference>
<keyword evidence="1" id="KW-1133">Transmembrane helix</keyword>
<accession>A0A8J2PBU4</accession>
<organism evidence="2 3">
    <name type="scientific">Allacma fusca</name>
    <dbReference type="NCBI Taxonomy" id="39272"/>
    <lineage>
        <taxon>Eukaryota</taxon>
        <taxon>Metazoa</taxon>
        <taxon>Ecdysozoa</taxon>
        <taxon>Arthropoda</taxon>
        <taxon>Hexapoda</taxon>
        <taxon>Collembola</taxon>
        <taxon>Symphypleona</taxon>
        <taxon>Sminthuridae</taxon>
        <taxon>Allacma</taxon>
    </lineage>
</organism>
<sequence>MASSLGLTLVWVFALAFLFLLQRRRKTRNFPPGPSWSFPILGHLPMLGNEPYKTMLEWKKTFGPLIGVQVGSYQAVFINDLKSVKEMFNRNEFSGRAQLELFVQSNQGKV</sequence>
<name>A0A8J2PBU4_9HEXA</name>
<dbReference type="GO" id="GO:0016705">
    <property type="term" value="F:oxidoreductase activity, acting on paired donors, with incorporation or reduction of molecular oxygen"/>
    <property type="evidence" value="ECO:0007669"/>
    <property type="project" value="InterPro"/>
</dbReference>
<proteinExistence type="predicted"/>
<protein>
    <recommendedName>
        <fullName evidence="4">Cytochrome P450</fullName>
    </recommendedName>
</protein>
<evidence type="ECO:0000313" key="3">
    <source>
        <dbReference type="Proteomes" id="UP000708208"/>
    </source>
</evidence>
<evidence type="ECO:0000313" key="2">
    <source>
        <dbReference type="EMBL" id="CAG7822597.1"/>
    </source>
</evidence>
<dbReference type="AlphaFoldDB" id="A0A8J2PBU4"/>
<dbReference type="InterPro" id="IPR001128">
    <property type="entry name" value="Cyt_P450"/>
</dbReference>
<dbReference type="OrthoDB" id="6429031at2759"/>
<dbReference type="PANTHER" id="PTHR24299">
    <property type="entry name" value="CYTOCHROME P450 FAMILY 1"/>
    <property type="match status" value="1"/>
</dbReference>
<dbReference type="GO" id="GO:0005506">
    <property type="term" value="F:iron ion binding"/>
    <property type="evidence" value="ECO:0007669"/>
    <property type="project" value="InterPro"/>
</dbReference>
<keyword evidence="3" id="KW-1185">Reference proteome</keyword>
<dbReference type="GO" id="GO:0020037">
    <property type="term" value="F:heme binding"/>
    <property type="evidence" value="ECO:0007669"/>
    <property type="project" value="InterPro"/>
</dbReference>
<feature type="transmembrane region" description="Helical" evidence="1">
    <location>
        <begin position="6"/>
        <end position="21"/>
    </location>
</feature>
<dbReference type="GO" id="GO:0004497">
    <property type="term" value="F:monooxygenase activity"/>
    <property type="evidence" value="ECO:0007669"/>
    <property type="project" value="InterPro"/>
</dbReference>